<protein>
    <submittedName>
        <fullName evidence="1">Uncharacterized protein</fullName>
    </submittedName>
</protein>
<gene>
    <name evidence="1" type="ORF">EDD71_11130</name>
</gene>
<dbReference type="Proteomes" id="UP000295325">
    <property type="component" value="Unassembled WGS sequence"/>
</dbReference>
<evidence type="ECO:0000313" key="2">
    <source>
        <dbReference type="Proteomes" id="UP000295325"/>
    </source>
</evidence>
<name>A0A4R7KQ51_9CLOT</name>
<proteinExistence type="predicted"/>
<dbReference type="RefSeq" id="WP_166636394.1">
    <property type="nucleotide sequence ID" value="NZ_SOAZ01000011.1"/>
</dbReference>
<sequence length="52" mass="6161">MKVDKDELLISLIEIFYKFIIYPPDSLSRDYIEGYRKGMLDIIEAVNSYRGE</sequence>
<evidence type="ECO:0000313" key="1">
    <source>
        <dbReference type="EMBL" id="TDT58395.1"/>
    </source>
</evidence>
<comment type="caution">
    <text evidence="1">The sequence shown here is derived from an EMBL/GenBank/DDBJ whole genome shotgun (WGS) entry which is preliminary data.</text>
</comment>
<keyword evidence="2" id="KW-1185">Reference proteome</keyword>
<dbReference type="EMBL" id="SOAZ01000011">
    <property type="protein sequence ID" value="TDT58395.1"/>
    <property type="molecule type" value="Genomic_DNA"/>
</dbReference>
<dbReference type="AlphaFoldDB" id="A0A4R7KQ51"/>
<organism evidence="1 2">
    <name type="scientific">Fonticella tunisiensis</name>
    <dbReference type="NCBI Taxonomy" id="1096341"/>
    <lineage>
        <taxon>Bacteria</taxon>
        <taxon>Bacillati</taxon>
        <taxon>Bacillota</taxon>
        <taxon>Clostridia</taxon>
        <taxon>Eubacteriales</taxon>
        <taxon>Clostridiaceae</taxon>
        <taxon>Fonticella</taxon>
    </lineage>
</organism>
<accession>A0A4R7KQ51</accession>
<reference evidence="1 2" key="1">
    <citation type="submission" date="2019-03" db="EMBL/GenBank/DDBJ databases">
        <title>Genomic Encyclopedia of Type Strains, Phase IV (KMG-IV): sequencing the most valuable type-strain genomes for metagenomic binning, comparative biology and taxonomic classification.</title>
        <authorList>
            <person name="Goeker M."/>
        </authorList>
    </citation>
    <scope>NUCLEOTIDE SEQUENCE [LARGE SCALE GENOMIC DNA]</scope>
    <source>
        <strain evidence="1 2">DSM 24455</strain>
    </source>
</reference>